<evidence type="ECO:0000256" key="1">
    <source>
        <dbReference type="ARBA" id="ARBA00004383"/>
    </source>
</evidence>
<evidence type="ECO:0000256" key="2">
    <source>
        <dbReference type="ARBA" id="ARBA00006555"/>
    </source>
</evidence>
<organism evidence="13 14">
    <name type="scientific">Mucilaginibacter ginkgonis</name>
    <dbReference type="NCBI Taxonomy" id="2682091"/>
    <lineage>
        <taxon>Bacteria</taxon>
        <taxon>Pseudomonadati</taxon>
        <taxon>Bacteroidota</taxon>
        <taxon>Sphingobacteriia</taxon>
        <taxon>Sphingobacteriales</taxon>
        <taxon>Sphingobacteriaceae</taxon>
        <taxon>Mucilaginibacter</taxon>
    </lineage>
</organism>
<dbReference type="Pfam" id="PF05569">
    <property type="entry name" value="Peptidase_M56"/>
    <property type="match status" value="1"/>
</dbReference>
<evidence type="ECO:0000256" key="10">
    <source>
        <dbReference type="SAM" id="MobiDB-lite"/>
    </source>
</evidence>
<accession>A0A6I4HYJ2</accession>
<feature type="transmembrane region" description="Helical" evidence="11">
    <location>
        <begin position="6"/>
        <end position="24"/>
    </location>
</feature>
<dbReference type="GO" id="GO:0098797">
    <property type="term" value="C:plasma membrane protein complex"/>
    <property type="evidence" value="ECO:0007669"/>
    <property type="project" value="TreeGrafter"/>
</dbReference>
<evidence type="ECO:0000259" key="12">
    <source>
        <dbReference type="PROSITE" id="PS52015"/>
    </source>
</evidence>
<keyword evidence="14" id="KW-1185">Reference proteome</keyword>
<sequence>MTWWQYLLLVNVYLLLFYGFYALLLRSETFFRLNRLYLIGSAVLSFVIPVIQADWLRNLFITQRINQTIYMLNVVNITSGNTQVDSSFSLGQALAALYVAGVLVLITRLCVYFLKLRYAFNKLSTGAAFSFFNKVKLDKNLPEAGIISDHENVHARQWHSADVLLIEFVAIVNWFNPIVYLYRKAIKTIHEFIADSEIVNSGTEKQTYAMLLLSQTVGLPVNQLANSFFNHSLLKQRIMMLHKNPSQRTALFKYGLSAPLFALMVILSSATAKTNVIVNKVSQRATQVLNLKPQAVTQQVIAPLLSDEPLKLTEQKLVTDANETLSLAEPVADADTTQDNRVFTSVEQSAQPANGMEEFYRFLGSNIHYPAEARKNNIQGRVICQFIIEKDGSFSDMKVVRRLGGGTDEEAVRVLSIAPKWTPGKQNGKPVRQQYTIPIQFSLQDMPKPSTNNTHDAPPPPAPPTNRRPAEIVTIIRRDAPPPPASPSGVPMSIYVDTTGKRYNMSLTGPYSPVYFVDGVEVKSMKDIDPNHIESINIIKAKPGSDVTKDQIRITLKK</sequence>
<comment type="subcellular location">
    <subcellularLocation>
        <location evidence="1">Cell inner membrane</location>
        <topology evidence="1">Single-pass membrane protein</topology>
        <orientation evidence="1">Periplasmic side</orientation>
    </subcellularLocation>
</comment>
<evidence type="ECO:0000256" key="11">
    <source>
        <dbReference type="SAM" id="Phobius"/>
    </source>
</evidence>
<dbReference type="InterPro" id="IPR037682">
    <property type="entry name" value="TonB_C"/>
</dbReference>
<evidence type="ECO:0000256" key="9">
    <source>
        <dbReference type="ARBA" id="ARBA00023136"/>
    </source>
</evidence>
<dbReference type="RefSeq" id="WP_157524804.1">
    <property type="nucleotide sequence ID" value="NZ_CP066775.1"/>
</dbReference>
<dbReference type="KEGG" id="mgik:GO620_016040"/>
<dbReference type="AlphaFoldDB" id="A0A6I4HYJ2"/>
<dbReference type="GO" id="GO:0015031">
    <property type="term" value="P:protein transport"/>
    <property type="evidence" value="ECO:0007669"/>
    <property type="project" value="UniProtKB-KW"/>
</dbReference>
<evidence type="ECO:0000256" key="5">
    <source>
        <dbReference type="ARBA" id="ARBA00022519"/>
    </source>
</evidence>
<evidence type="ECO:0000256" key="8">
    <source>
        <dbReference type="ARBA" id="ARBA00022989"/>
    </source>
</evidence>
<gene>
    <name evidence="13" type="ORF">GO620_016040</name>
</gene>
<dbReference type="GO" id="GO:0055085">
    <property type="term" value="P:transmembrane transport"/>
    <property type="evidence" value="ECO:0007669"/>
    <property type="project" value="InterPro"/>
</dbReference>
<keyword evidence="5" id="KW-0997">Cell inner membrane</keyword>
<keyword evidence="6 11" id="KW-0812">Transmembrane</keyword>
<dbReference type="InterPro" id="IPR051045">
    <property type="entry name" value="TonB-dependent_transducer"/>
</dbReference>
<feature type="transmembrane region" description="Helical" evidence="11">
    <location>
        <begin position="95"/>
        <end position="114"/>
    </location>
</feature>
<evidence type="ECO:0000313" key="13">
    <source>
        <dbReference type="EMBL" id="QQL49659.1"/>
    </source>
</evidence>
<keyword evidence="8 11" id="KW-1133">Transmembrane helix</keyword>
<evidence type="ECO:0000256" key="3">
    <source>
        <dbReference type="ARBA" id="ARBA00022448"/>
    </source>
</evidence>
<proteinExistence type="inferred from homology"/>
<comment type="similarity">
    <text evidence="2">Belongs to the TonB family.</text>
</comment>
<dbReference type="PANTHER" id="PTHR33446:SF2">
    <property type="entry name" value="PROTEIN TONB"/>
    <property type="match status" value="1"/>
</dbReference>
<dbReference type="Proteomes" id="UP000429232">
    <property type="component" value="Chromosome"/>
</dbReference>
<evidence type="ECO:0000256" key="6">
    <source>
        <dbReference type="ARBA" id="ARBA00022692"/>
    </source>
</evidence>
<dbReference type="Gene3D" id="3.30.1150.10">
    <property type="match status" value="1"/>
</dbReference>
<keyword evidence="4" id="KW-1003">Cell membrane</keyword>
<dbReference type="GO" id="GO:0031992">
    <property type="term" value="F:energy transducer activity"/>
    <property type="evidence" value="ECO:0007669"/>
    <property type="project" value="TreeGrafter"/>
</dbReference>
<keyword evidence="7" id="KW-0653">Protein transport</keyword>
<feature type="transmembrane region" description="Helical" evidence="11">
    <location>
        <begin position="250"/>
        <end position="270"/>
    </location>
</feature>
<dbReference type="SUPFAM" id="SSF74653">
    <property type="entry name" value="TolA/TonB C-terminal domain"/>
    <property type="match status" value="1"/>
</dbReference>
<feature type="compositionally biased region" description="Pro residues" evidence="10">
    <location>
        <begin position="457"/>
        <end position="466"/>
    </location>
</feature>
<feature type="transmembrane region" description="Helical" evidence="11">
    <location>
        <begin position="36"/>
        <end position="53"/>
    </location>
</feature>
<evidence type="ECO:0000313" key="14">
    <source>
        <dbReference type="Proteomes" id="UP000429232"/>
    </source>
</evidence>
<feature type="region of interest" description="Disordered" evidence="10">
    <location>
        <begin position="444"/>
        <end position="467"/>
    </location>
</feature>
<dbReference type="PROSITE" id="PS52015">
    <property type="entry name" value="TONB_CTD"/>
    <property type="match status" value="1"/>
</dbReference>
<dbReference type="NCBIfam" id="TIGR01352">
    <property type="entry name" value="tonB_Cterm"/>
    <property type="match status" value="1"/>
</dbReference>
<evidence type="ECO:0000256" key="4">
    <source>
        <dbReference type="ARBA" id="ARBA00022475"/>
    </source>
</evidence>
<dbReference type="InterPro" id="IPR008756">
    <property type="entry name" value="Peptidase_M56"/>
</dbReference>
<feature type="domain" description="TonB C-terminal" evidence="12">
    <location>
        <begin position="354"/>
        <end position="450"/>
    </location>
</feature>
<name>A0A6I4HYJ2_9SPHI</name>
<keyword evidence="3" id="KW-0813">Transport</keyword>
<reference evidence="13 14" key="1">
    <citation type="submission" date="2020-12" db="EMBL/GenBank/DDBJ databases">
        <title>HMF7856_wgs.fasta genome submission.</title>
        <authorList>
            <person name="Kang H."/>
            <person name="Kim H."/>
            <person name="Joh K."/>
        </authorList>
    </citation>
    <scope>NUCLEOTIDE SEQUENCE [LARGE SCALE GENOMIC DNA]</scope>
    <source>
        <strain evidence="13 14">HMF7856</strain>
    </source>
</reference>
<evidence type="ECO:0000256" key="7">
    <source>
        <dbReference type="ARBA" id="ARBA00022927"/>
    </source>
</evidence>
<dbReference type="PANTHER" id="PTHR33446">
    <property type="entry name" value="PROTEIN TONB-RELATED"/>
    <property type="match status" value="1"/>
</dbReference>
<protein>
    <submittedName>
        <fullName evidence="13">TonB family protein</fullName>
    </submittedName>
</protein>
<dbReference type="Pfam" id="PF03544">
    <property type="entry name" value="TonB_C"/>
    <property type="match status" value="1"/>
</dbReference>
<keyword evidence="9 11" id="KW-0472">Membrane</keyword>
<dbReference type="EMBL" id="CP066775">
    <property type="protein sequence ID" value="QQL49659.1"/>
    <property type="molecule type" value="Genomic_DNA"/>
</dbReference>
<dbReference type="InterPro" id="IPR006260">
    <property type="entry name" value="TonB/TolA_C"/>
</dbReference>